<gene>
    <name evidence="1" type="ORF">F4820DRAFT_431790</name>
</gene>
<comment type="caution">
    <text evidence="1">The sequence shown here is derived from an EMBL/GenBank/DDBJ whole genome shotgun (WGS) entry which is preliminary data.</text>
</comment>
<sequence length="550" mass="60530">MDSQPTEHERRDATDNEVENLRHVVDSVPASAWIALIAGGAERFTYYAVTTPWQNYIQNDRDSIVVPGALGLSQATATNISNAFMFFSFLTPLPFAILSDAWLGRYKTLCLSFFLDLCGLLVLFITSLPIVEKDSIRIFGLAFSMVLLGLGTGGVRATISPFIGDQYATVTPQVVVTKKHERVVVDRTLTLEYIYNVFYWFTNIASLSLIASTYLEKEVGFWSAYLLPLCAFWIPIPLLLFWQKSFIQLPPQGNVLPRAVKVLMCAARGGFRLDAAKPGFQAEKYGRTVEWDDLFVSEIRRGIKACKVMACFVPFFLCMSQITNNLVSQAGQMQLGGIPNDTIQALNPIACVLLGPLIQKGLYPMLRRHGIAFGPVSRMTTAFITMSAAMAFAAGVQKLIYTRGPCYDAPLTCQASENGSIPNDISVWVQTPVYFVLAFAEILGFATLSEYSYSEAPSDMRSLVQALRQISAAVGSALGMAVSPVAVDPKVMYLYVGLAAAMIVSTLGFWWAFKDYDREKSQPSRLEATDIESEQQIGETKADSSSSGAR</sequence>
<reference evidence="1 2" key="1">
    <citation type="journal article" date="2022" name="New Phytol.">
        <title>Ecological generalism drives hyperdiversity of secondary metabolite gene clusters in xylarialean endophytes.</title>
        <authorList>
            <person name="Franco M.E.E."/>
            <person name="Wisecaver J.H."/>
            <person name="Arnold A.E."/>
            <person name="Ju Y.M."/>
            <person name="Slot J.C."/>
            <person name="Ahrendt S."/>
            <person name="Moore L.P."/>
            <person name="Eastman K.E."/>
            <person name="Scott K."/>
            <person name="Konkel Z."/>
            <person name="Mondo S.J."/>
            <person name="Kuo A."/>
            <person name="Hayes R.D."/>
            <person name="Haridas S."/>
            <person name="Andreopoulos B."/>
            <person name="Riley R."/>
            <person name="LaButti K."/>
            <person name="Pangilinan J."/>
            <person name="Lipzen A."/>
            <person name="Amirebrahimi M."/>
            <person name="Yan J."/>
            <person name="Adam C."/>
            <person name="Keymanesh K."/>
            <person name="Ng V."/>
            <person name="Louie K."/>
            <person name="Northen T."/>
            <person name="Drula E."/>
            <person name="Henrissat B."/>
            <person name="Hsieh H.M."/>
            <person name="Youens-Clark K."/>
            <person name="Lutzoni F."/>
            <person name="Miadlikowska J."/>
            <person name="Eastwood D.C."/>
            <person name="Hamelin R.C."/>
            <person name="Grigoriev I.V."/>
            <person name="U'Ren J.M."/>
        </authorList>
    </citation>
    <scope>NUCLEOTIDE SEQUENCE [LARGE SCALE GENOMIC DNA]</scope>
    <source>
        <strain evidence="1 2">CBS 119005</strain>
    </source>
</reference>
<organism evidence="1 2">
    <name type="scientific">Hypoxylon rubiginosum</name>
    <dbReference type="NCBI Taxonomy" id="110542"/>
    <lineage>
        <taxon>Eukaryota</taxon>
        <taxon>Fungi</taxon>
        <taxon>Dikarya</taxon>
        <taxon>Ascomycota</taxon>
        <taxon>Pezizomycotina</taxon>
        <taxon>Sordariomycetes</taxon>
        <taxon>Xylariomycetidae</taxon>
        <taxon>Xylariales</taxon>
        <taxon>Hypoxylaceae</taxon>
        <taxon>Hypoxylon</taxon>
    </lineage>
</organism>
<accession>A0ACB9YTG6</accession>
<evidence type="ECO:0000313" key="1">
    <source>
        <dbReference type="EMBL" id="KAI4862010.1"/>
    </source>
</evidence>
<dbReference type="EMBL" id="MU393536">
    <property type="protein sequence ID" value="KAI4862010.1"/>
    <property type="molecule type" value="Genomic_DNA"/>
</dbReference>
<evidence type="ECO:0000313" key="2">
    <source>
        <dbReference type="Proteomes" id="UP001497700"/>
    </source>
</evidence>
<protein>
    <submittedName>
        <fullName evidence="1">Oligopeptide transporter</fullName>
    </submittedName>
</protein>
<name>A0ACB9YTG6_9PEZI</name>
<proteinExistence type="predicted"/>
<keyword evidence="2" id="KW-1185">Reference proteome</keyword>
<dbReference type="Proteomes" id="UP001497700">
    <property type="component" value="Unassembled WGS sequence"/>
</dbReference>